<name>A0A9Q3EIV4_9BASI</name>
<sequence length="101" mass="11412">MASRAQGLYNALCRPQPTVHGTLRTLEGKRGQGRSPPAPKARWVSTHKWAHLSQFGPQAQQSQKWPKGPQDPDWTRTKFWPLSTTRGHQLRSSKASPQFRG</sequence>
<dbReference type="Proteomes" id="UP000765509">
    <property type="component" value="Unassembled WGS sequence"/>
</dbReference>
<evidence type="ECO:0000313" key="2">
    <source>
        <dbReference type="EMBL" id="MBW0522059.1"/>
    </source>
</evidence>
<gene>
    <name evidence="2" type="ORF">O181_061774</name>
</gene>
<comment type="caution">
    <text evidence="2">The sequence shown here is derived from an EMBL/GenBank/DDBJ whole genome shotgun (WGS) entry which is preliminary data.</text>
</comment>
<reference evidence="2" key="1">
    <citation type="submission" date="2021-03" db="EMBL/GenBank/DDBJ databases">
        <title>Draft genome sequence of rust myrtle Austropuccinia psidii MF-1, a brazilian biotype.</title>
        <authorList>
            <person name="Quecine M.C."/>
            <person name="Pachon D.M.R."/>
            <person name="Bonatelli M.L."/>
            <person name="Correr F.H."/>
            <person name="Franceschini L.M."/>
            <person name="Leite T.F."/>
            <person name="Margarido G.R.A."/>
            <person name="Almeida C.A."/>
            <person name="Ferrarezi J.A."/>
            <person name="Labate C.A."/>
        </authorList>
    </citation>
    <scope>NUCLEOTIDE SEQUENCE</scope>
    <source>
        <strain evidence="2">MF-1</strain>
    </source>
</reference>
<evidence type="ECO:0000313" key="3">
    <source>
        <dbReference type="Proteomes" id="UP000765509"/>
    </source>
</evidence>
<dbReference type="AlphaFoldDB" id="A0A9Q3EIV4"/>
<evidence type="ECO:0000256" key="1">
    <source>
        <dbReference type="SAM" id="MobiDB-lite"/>
    </source>
</evidence>
<dbReference type="EMBL" id="AVOT02029289">
    <property type="protein sequence ID" value="MBW0522059.1"/>
    <property type="molecule type" value="Genomic_DNA"/>
</dbReference>
<keyword evidence="3" id="KW-1185">Reference proteome</keyword>
<feature type="compositionally biased region" description="Polar residues" evidence="1">
    <location>
        <begin position="82"/>
        <end position="101"/>
    </location>
</feature>
<feature type="region of interest" description="Disordered" evidence="1">
    <location>
        <begin position="20"/>
        <end position="40"/>
    </location>
</feature>
<proteinExistence type="predicted"/>
<feature type="compositionally biased region" description="Polar residues" evidence="1">
    <location>
        <begin position="55"/>
        <end position="64"/>
    </location>
</feature>
<accession>A0A9Q3EIV4</accession>
<feature type="region of interest" description="Disordered" evidence="1">
    <location>
        <begin position="55"/>
        <end position="101"/>
    </location>
</feature>
<protein>
    <submittedName>
        <fullName evidence="2">Uncharacterized protein</fullName>
    </submittedName>
</protein>
<organism evidence="2 3">
    <name type="scientific">Austropuccinia psidii MF-1</name>
    <dbReference type="NCBI Taxonomy" id="1389203"/>
    <lineage>
        <taxon>Eukaryota</taxon>
        <taxon>Fungi</taxon>
        <taxon>Dikarya</taxon>
        <taxon>Basidiomycota</taxon>
        <taxon>Pucciniomycotina</taxon>
        <taxon>Pucciniomycetes</taxon>
        <taxon>Pucciniales</taxon>
        <taxon>Sphaerophragmiaceae</taxon>
        <taxon>Austropuccinia</taxon>
    </lineage>
</organism>